<dbReference type="Pfam" id="PF02770">
    <property type="entry name" value="Acyl-CoA_dh_M"/>
    <property type="match status" value="1"/>
</dbReference>
<dbReference type="GO" id="GO:0003995">
    <property type="term" value="F:acyl-CoA dehydrogenase activity"/>
    <property type="evidence" value="ECO:0007669"/>
    <property type="project" value="InterPro"/>
</dbReference>
<dbReference type="PANTHER" id="PTHR43884">
    <property type="entry name" value="ACYL-COA DEHYDROGENASE"/>
    <property type="match status" value="1"/>
</dbReference>
<dbReference type="PROSITE" id="PS00072">
    <property type="entry name" value="ACYL_COA_DH_1"/>
    <property type="match status" value="1"/>
</dbReference>
<proteinExistence type="inferred from homology"/>
<dbReference type="GO" id="GO:0050660">
    <property type="term" value="F:flavin adenine dinucleotide binding"/>
    <property type="evidence" value="ECO:0007669"/>
    <property type="project" value="InterPro"/>
</dbReference>
<keyword evidence="13" id="KW-1185">Reference proteome</keyword>
<keyword evidence="3 8" id="KW-0285">Flavoprotein</keyword>
<evidence type="ECO:0000256" key="4">
    <source>
        <dbReference type="ARBA" id="ARBA00022827"/>
    </source>
</evidence>
<evidence type="ECO:0000313" key="12">
    <source>
        <dbReference type="EMBL" id="BBB32213.1"/>
    </source>
</evidence>
<evidence type="ECO:0000256" key="1">
    <source>
        <dbReference type="ARBA" id="ARBA00001974"/>
    </source>
</evidence>
<comment type="cofactor">
    <cofactor evidence="1 8">
        <name>FAD</name>
        <dbReference type="ChEBI" id="CHEBI:57692"/>
    </cofactor>
</comment>
<dbReference type="SUPFAM" id="SSF47203">
    <property type="entry name" value="Acyl-CoA dehydrogenase C-terminal domain-like"/>
    <property type="match status" value="1"/>
</dbReference>
<accession>A0A7R6PMC8</accession>
<comment type="similarity">
    <text evidence="2 8">Belongs to the acyl-CoA dehydrogenase family.</text>
</comment>
<evidence type="ECO:0000256" key="3">
    <source>
        <dbReference type="ARBA" id="ARBA00022630"/>
    </source>
</evidence>
<dbReference type="PROSITE" id="PS00073">
    <property type="entry name" value="ACYL_COA_DH_2"/>
    <property type="match status" value="1"/>
</dbReference>
<dbReference type="EMBL" id="AP017470">
    <property type="protein sequence ID" value="BBB32213.1"/>
    <property type="molecule type" value="Genomic_DNA"/>
</dbReference>
<dbReference type="AlphaFoldDB" id="A0A7R6PMC8"/>
<dbReference type="InterPro" id="IPR037069">
    <property type="entry name" value="AcylCoA_DH/ox_N_sf"/>
</dbReference>
<dbReference type="RefSeq" id="WP_201328556.1">
    <property type="nucleotide sequence ID" value="NZ_AP017470.1"/>
</dbReference>
<name>A0A7R6PMC8_9BACT</name>
<evidence type="ECO:0000259" key="9">
    <source>
        <dbReference type="Pfam" id="PF00441"/>
    </source>
</evidence>
<dbReference type="EC" id="1.3.8.10" evidence="6"/>
<dbReference type="CDD" id="cd01158">
    <property type="entry name" value="SCAD_SBCAD"/>
    <property type="match status" value="1"/>
</dbReference>
<dbReference type="InterPro" id="IPR006089">
    <property type="entry name" value="Acyl-CoA_DH_CS"/>
</dbReference>
<organism evidence="12 13">
    <name type="scientific">Thermotomaculum hydrothermale</name>
    <dbReference type="NCBI Taxonomy" id="981385"/>
    <lineage>
        <taxon>Bacteria</taxon>
        <taxon>Pseudomonadati</taxon>
        <taxon>Acidobacteriota</taxon>
        <taxon>Holophagae</taxon>
        <taxon>Thermotomaculales</taxon>
        <taxon>Thermotomaculaceae</taxon>
        <taxon>Thermotomaculum</taxon>
    </lineage>
</organism>
<dbReference type="InterPro" id="IPR013786">
    <property type="entry name" value="AcylCoA_DH/ox_N"/>
</dbReference>
<dbReference type="Pfam" id="PF02771">
    <property type="entry name" value="Acyl-CoA_dh_N"/>
    <property type="match status" value="1"/>
</dbReference>
<evidence type="ECO:0000259" key="10">
    <source>
        <dbReference type="Pfam" id="PF02770"/>
    </source>
</evidence>
<evidence type="ECO:0000256" key="7">
    <source>
        <dbReference type="ARBA" id="ARBA00072305"/>
    </source>
</evidence>
<feature type="domain" description="Acyl-CoA dehydrogenase/oxidase N-terminal" evidence="11">
    <location>
        <begin position="6"/>
        <end position="118"/>
    </location>
</feature>
<reference evidence="12 13" key="1">
    <citation type="journal article" date="2012" name="Extremophiles">
        <title>Thermotomaculum hydrothermale gen. nov., sp. nov., a novel heterotrophic thermophile within the phylum Acidobacteria from a deep-sea hydrothermal vent chimney in the Southern Okinawa Trough.</title>
        <authorList>
            <person name="Izumi H."/>
            <person name="Nunoura T."/>
            <person name="Miyazaki M."/>
            <person name="Mino S."/>
            <person name="Toki T."/>
            <person name="Takai K."/>
            <person name="Sako Y."/>
            <person name="Sawabe T."/>
            <person name="Nakagawa S."/>
        </authorList>
    </citation>
    <scope>NUCLEOTIDE SEQUENCE [LARGE SCALE GENOMIC DNA]</scope>
    <source>
        <strain evidence="12 13">AC55</strain>
    </source>
</reference>
<evidence type="ECO:0000256" key="5">
    <source>
        <dbReference type="ARBA" id="ARBA00023002"/>
    </source>
</evidence>
<evidence type="ECO:0000256" key="6">
    <source>
        <dbReference type="ARBA" id="ARBA00066362"/>
    </source>
</evidence>
<evidence type="ECO:0000256" key="2">
    <source>
        <dbReference type="ARBA" id="ARBA00009347"/>
    </source>
</evidence>
<feature type="domain" description="Acyl-CoA oxidase/dehydrogenase middle" evidence="10">
    <location>
        <begin position="123"/>
        <end position="216"/>
    </location>
</feature>
<evidence type="ECO:0000259" key="11">
    <source>
        <dbReference type="Pfam" id="PF02771"/>
    </source>
</evidence>
<gene>
    <name evidence="12" type="ORF">TTHT_0637</name>
</gene>
<keyword evidence="4 8" id="KW-0274">FAD</keyword>
<dbReference type="FunFam" id="1.20.140.10:FF:000004">
    <property type="entry name" value="Acyl-CoA dehydrogenase FadE25"/>
    <property type="match status" value="1"/>
</dbReference>
<dbReference type="Gene3D" id="1.20.140.10">
    <property type="entry name" value="Butyryl-CoA Dehydrogenase, subunit A, domain 3"/>
    <property type="match status" value="1"/>
</dbReference>
<evidence type="ECO:0000313" key="13">
    <source>
        <dbReference type="Proteomes" id="UP000595564"/>
    </source>
</evidence>
<dbReference type="InterPro" id="IPR009100">
    <property type="entry name" value="AcylCoA_DH/oxidase_NM_dom_sf"/>
</dbReference>
<dbReference type="SUPFAM" id="SSF56645">
    <property type="entry name" value="Acyl-CoA dehydrogenase NM domain-like"/>
    <property type="match status" value="1"/>
</dbReference>
<dbReference type="InterPro" id="IPR006091">
    <property type="entry name" value="Acyl-CoA_Oxase/DH_mid-dom"/>
</dbReference>
<dbReference type="InterPro" id="IPR046373">
    <property type="entry name" value="Acyl-CoA_Oxase/DH_mid-dom_sf"/>
</dbReference>
<feature type="domain" description="Acyl-CoA dehydrogenase/oxidase C-terminal" evidence="9">
    <location>
        <begin position="229"/>
        <end position="378"/>
    </location>
</feature>
<dbReference type="InterPro" id="IPR036250">
    <property type="entry name" value="AcylCo_DH-like_C"/>
</dbReference>
<evidence type="ECO:0000256" key="8">
    <source>
        <dbReference type="RuleBase" id="RU362125"/>
    </source>
</evidence>
<dbReference type="PIRSF" id="PIRSF016578">
    <property type="entry name" value="HsaA"/>
    <property type="match status" value="1"/>
</dbReference>
<dbReference type="FunFam" id="1.10.540.10:FF:000002">
    <property type="entry name" value="Acyl-CoA dehydrogenase FadE19"/>
    <property type="match status" value="1"/>
</dbReference>
<keyword evidence="5 8" id="KW-0560">Oxidoreductase</keyword>
<dbReference type="FunFam" id="2.40.110.10:FF:000001">
    <property type="entry name" value="Acyl-CoA dehydrogenase, mitochondrial"/>
    <property type="match status" value="1"/>
</dbReference>
<sequence length="379" mass="41493">MDFRLTEEQKMFRDMVRDFAKKEVEPGASERDKKAEFAHDLVKEMGELGLMGVFIPEEFGGSGGDVISYLLAVEELAKVDPGVAVTMSVNNSVCCFPILKFGNEEQKKKYLPLLASGEVIGGFCLTEPNAGSDAGSLRTKAVKKGDKYIINGSKAWITNARVGKYFVLLASTNPEAGHKGISAFIVDADHPGFIVDKPEDKMGMRSSKTCMVTLEDLEVPAENLLGEEGMGFKIALTTLNHSRIGIGAQALGIAKGAFEEGVKYSTERVQFGKPIAKQQAIQFKIADMATRIEAAENLVYYAGFMDSIGKTDPKLSSMAKMYASETAIFCTYEALQIHGGYGYSKEYKIERLYRDARVTTIYEGTNEIQRLVIAKSLLG</sequence>
<dbReference type="InterPro" id="IPR009075">
    <property type="entry name" value="AcylCo_DH/oxidase_C"/>
</dbReference>
<protein>
    <recommendedName>
        <fullName evidence="7">Cyclohex-1-ene-1-carbonyl-CoA dehydrogenase</fullName>
        <ecNumber evidence="6">1.3.8.10</ecNumber>
    </recommendedName>
</protein>
<dbReference type="Gene3D" id="2.40.110.10">
    <property type="entry name" value="Butyryl-CoA Dehydrogenase, subunit A, domain 2"/>
    <property type="match status" value="1"/>
</dbReference>
<dbReference type="KEGG" id="thyd:TTHT_0637"/>
<dbReference type="Proteomes" id="UP000595564">
    <property type="component" value="Chromosome"/>
</dbReference>
<dbReference type="PANTHER" id="PTHR43884:SF12">
    <property type="entry name" value="ISOVALERYL-COA DEHYDROGENASE, MITOCHONDRIAL-RELATED"/>
    <property type="match status" value="1"/>
</dbReference>
<dbReference type="Gene3D" id="1.10.540.10">
    <property type="entry name" value="Acyl-CoA dehydrogenase/oxidase, N-terminal domain"/>
    <property type="match status" value="1"/>
</dbReference>
<dbReference type="Pfam" id="PF00441">
    <property type="entry name" value="Acyl-CoA_dh_1"/>
    <property type="match status" value="1"/>
</dbReference>